<keyword evidence="2" id="KW-1185">Reference proteome</keyword>
<dbReference type="PIR" id="G97623">
    <property type="entry name" value="G97623"/>
</dbReference>
<sequence>MPGKPGANDNYFINYRLCEKNVRFRGVILPEVFYLTKSP</sequence>
<gene>
    <name evidence="1" type="ordered locus">Atu8026</name>
</gene>
<dbReference type="AlphaFoldDB" id="Q8U557"/>
<dbReference type="PATRIC" id="fig|176299.10.peg.2211"/>
<evidence type="ECO:0000313" key="2">
    <source>
        <dbReference type="Proteomes" id="UP000000813"/>
    </source>
</evidence>
<proteinExistence type="predicted"/>
<evidence type="ECO:0000313" key="1">
    <source>
        <dbReference type="EMBL" id="AAK87944.1"/>
    </source>
</evidence>
<dbReference type="EMBL" id="AE007869">
    <property type="protein sequence ID" value="AAK87944.1"/>
    <property type="molecule type" value="Genomic_DNA"/>
</dbReference>
<dbReference type="HOGENOM" id="CLU_3303577_0_0_5"/>
<protein>
    <submittedName>
        <fullName evidence="1">Uncharacterized protein</fullName>
    </submittedName>
</protein>
<dbReference type="KEGG" id="atu:Atu8026"/>
<dbReference type="EnsemblBacteria" id="AAK87944">
    <property type="protein sequence ID" value="AAK87944"/>
    <property type="gene ID" value="Atu8026"/>
</dbReference>
<dbReference type="OrthoDB" id="8289424at2"/>
<name>Q8U557_AGRFC</name>
<reference evidence="1 2" key="1">
    <citation type="journal article" date="2001" name="Science">
        <title>The genome of the natural genetic engineer Agrobacterium tumefaciens C58.</title>
        <authorList>
            <person name="Wood D.W."/>
            <person name="Setubal J.C."/>
            <person name="Kaul R."/>
            <person name="Monks D.E."/>
            <person name="Kitajima J.P."/>
            <person name="Okura V.K."/>
            <person name="Zhou Y."/>
            <person name="Chen L."/>
            <person name="Wood G.E."/>
            <person name="Almeida N.F.Jr."/>
            <person name="Woo L."/>
            <person name="Chen Y."/>
            <person name="Paulsen I.T."/>
            <person name="Eisen J.A."/>
            <person name="Karp P.D."/>
            <person name="Bovee D.Sr."/>
            <person name="Chapman P."/>
            <person name="Clendenning J."/>
            <person name="Deatherage G."/>
            <person name="Gillet W."/>
            <person name="Grant C."/>
            <person name="Kutyavin T."/>
            <person name="Levy R."/>
            <person name="Li M.J."/>
            <person name="McClelland E."/>
            <person name="Palmieri A."/>
            <person name="Raymond C."/>
            <person name="Rouse G."/>
            <person name="Saenphimmachak C."/>
            <person name="Wu Z."/>
            <person name="Romero P."/>
            <person name="Gordon D."/>
            <person name="Zhang S."/>
            <person name="Yoo H."/>
            <person name="Tao Y."/>
            <person name="Biddle P."/>
            <person name="Jung M."/>
            <person name="Krespan W."/>
            <person name="Perry M."/>
            <person name="Gordon-Kamm B."/>
            <person name="Liao L."/>
            <person name="Kim S."/>
            <person name="Hendrick C."/>
            <person name="Zhao Z.Y."/>
            <person name="Dolan M."/>
            <person name="Chumley F."/>
            <person name="Tingey S.V."/>
            <person name="Tomb J.F."/>
            <person name="Gordon M.P."/>
            <person name="Olson M.V."/>
            <person name="Nester E.W."/>
        </authorList>
    </citation>
    <scope>NUCLEOTIDE SEQUENCE [LARGE SCALE GENOMIC DNA]</scope>
    <source>
        <strain evidence="2">C58 / ATCC 33970</strain>
    </source>
</reference>
<organism evidence="1 2">
    <name type="scientific">Agrobacterium fabrum (strain C58 / ATCC 33970)</name>
    <name type="common">Agrobacterium tumefaciens (strain C58)</name>
    <dbReference type="NCBI Taxonomy" id="176299"/>
    <lineage>
        <taxon>Bacteria</taxon>
        <taxon>Pseudomonadati</taxon>
        <taxon>Pseudomonadota</taxon>
        <taxon>Alphaproteobacteria</taxon>
        <taxon>Hyphomicrobiales</taxon>
        <taxon>Rhizobiaceae</taxon>
        <taxon>Rhizobium/Agrobacterium group</taxon>
        <taxon>Agrobacterium</taxon>
        <taxon>Agrobacterium tumefaciens complex</taxon>
    </lineage>
</organism>
<accession>Q8U557</accession>
<reference evidence="1 2" key="2">
    <citation type="journal article" date="2001" name="Science">
        <title>Genome sequence of the plant pathogen and biotechnology agent Agrobacterium tumefaciens C58.</title>
        <authorList>
            <person name="Goodner B."/>
            <person name="Hinkle G."/>
            <person name="Gattung S."/>
            <person name="Miller N."/>
            <person name="Blanchard M."/>
            <person name="Qurollo B."/>
            <person name="Goldman B.S."/>
            <person name="Cao Y."/>
            <person name="Askenazi M."/>
            <person name="Halling C."/>
            <person name="Mullin L."/>
            <person name="Houmiel K."/>
            <person name="Gordon J."/>
            <person name="Vaudin M."/>
            <person name="Iartchouk O."/>
            <person name="Epp A."/>
            <person name="Liu F."/>
            <person name="Wollam C."/>
            <person name="Allinger M."/>
            <person name="Doughty D."/>
            <person name="Scott C."/>
            <person name="Lappas C."/>
            <person name="Markelz B."/>
            <person name="Flanagan C."/>
            <person name="Crowell C."/>
            <person name="Gurson J."/>
            <person name="Lomo C."/>
            <person name="Sear C."/>
            <person name="Strub G."/>
            <person name="Cielo C."/>
            <person name="Slater S."/>
        </authorList>
    </citation>
    <scope>NUCLEOTIDE SEQUENCE [LARGE SCALE GENOMIC DNA]</scope>
    <source>
        <strain evidence="2">C58 / ATCC 33970</strain>
    </source>
</reference>
<dbReference type="Proteomes" id="UP000000813">
    <property type="component" value="Chromosome circular"/>
</dbReference>
<dbReference type="STRING" id="176299.Atu8026"/>